<dbReference type="Gene3D" id="1.10.238.20">
    <property type="entry name" value="Pheromone/general odorant binding protein domain"/>
    <property type="match status" value="1"/>
</dbReference>
<evidence type="ECO:0000256" key="2">
    <source>
        <dbReference type="SAM" id="SignalP"/>
    </source>
</evidence>
<dbReference type="GO" id="GO:0005549">
    <property type="term" value="F:odorant binding"/>
    <property type="evidence" value="ECO:0007669"/>
    <property type="project" value="InterPro"/>
</dbReference>
<dbReference type="CDD" id="cd23992">
    <property type="entry name" value="PBP_GOBP"/>
    <property type="match status" value="1"/>
</dbReference>
<feature type="signal peptide" evidence="2">
    <location>
        <begin position="1"/>
        <end position="16"/>
    </location>
</feature>
<gene>
    <name evidence="3" type="ORF">MELIAE_LOCUS11015</name>
</gene>
<evidence type="ECO:0000313" key="3">
    <source>
        <dbReference type="EMBL" id="CAH0561506.1"/>
    </source>
</evidence>
<evidence type="ECO:0000313" key="4">
    <source>
        <dbReference type="Proteomes" id="UP001154078"/>
    </source>
</evidence>
<dbReference type="Pfam" id="PF01395">
    <property type="entry name" value="PBP_GOBP"/>
    <property type="match status" value="1"/>
</dbReference>
<dbReference type="GO" id="GO:0007608">
    <property type="term" value="P:sensory perception of smell"/>
    <property type="evidence" value="ECO:0007669"/>
    <property type="project" value="TreeGrafter"/>
</dbReference>
<protein>
    <submittedName>
        <fullName evidence="3">Uncharacterized protein</fullName>
    </submittedName>
</protein>
<dbReference type="InterPro" id="IPR036728">
    <property type="entry name" value="PBP_GOBP_sf"/>
</dbReference>
<dbReference type="InterPro" id="IPR006170">
    <property type="entry name" value="PBP/GOBP"/>
</dbReference>
<keyword evidence="4" id="KW-1185">Reference proteome</keyword>
<reference evidence="3" key="1">
    <citation type="submission" date="2021-12" db="EMBL/GenBank/DDBJ databases">
        <authorList>
            <person name="King R."/>
        </authorList>
    </citation>
    <scope>NUCLEOTIDE SEQUENCE</scope>
</reference>
<dbReference type="PANTHER" id="PTHR11857:SF42">
    <property type="entry name" value="GENERAL ODORANT-BINDING PROTEIN 19D-RELATED"/>
    <property type="match status" value="1"/>
</dbReference>
<dbReference type="SUPFAM" id="SSF47565">
    <property type="entry name" value="Insect pheromone/odorant-binding proteins"/>
    <property type="match status" value="1"/>
</dbReference>
<dbReference type="Proteomes" id="UP001154078">
    <property type="component" value="Chromosome 7"/>
</dbReference>
<proteinExistence type="predicted"/>
<dbReference type="PANTHER" id="PTHR11857">
    <property type="entry name" value="ODORANT BINDING PROTEIN-RELATED"/>
    <property type="match status" value="1"/>
</dbReference>
<dbReference type="SMART" id="SM00708">
    <property type="entry name" value="PhBP"/>
    <property type="match status" value="1"/>
</dbReference>
<name>A0A9P0BE65_BRAAE</name>
<dbReference type="OrthoDB" id="6595846at2759"/>
<dbReference type="AlphaFoldDB" id="A0A9P0BE65"/>
<accession>A0A9P0BE65</accession>
<dbReference type="GO" id="GO:0005615">
    <property type="term" value="C:extracellular space"/>
    <property type="evidence" value="ECO:0007669"/>
    <property type="project" value="TreeGrafter"/>
</dbReference>
<keyword evidence="1 2" id="KW-0732">Signal</keyword>
<feature type="chain" id="PRO_5040495508" evidence="2">
    <location>
        <begin position="17"/>
        <end position="148"/>
    </location>
</feature>
<evidence type="ECO:0000256" key="1">
    <source>
        <dbReference type="ARBA" id="ARBA00022729"/>
    </source>
</evidence>
<sequence>MKYFIVVACLFAAANAVSNEFMADFVGKIRNFGGKCVGEVNAQPGDIDTLLAHKVPESHEGKCLLFCIHKNFGVQKDDGGISLEGGIKFLEPLRADDPVMYDNVRKIAVVCATKVLPDGDPCQTAVNINLCLVEQGKLVGITSELFEI</sequence>
<organism evidence="3 4">
    <name type="scientific">Brassicogethes aeneus</name>
    <name type="common">Rape pollen beetle</name>
    <name type="synonym">Meligethes aeneus</name>
    <dbReference type="NCBI Taxonomy" id="1431903"/>
    <lineage>
        <taxon>Eukaryota</taxon>
        <taxon>Metazoa</taxon>
        <taxon>Ecdysozoa</taxon>
        <taxon>Arthropoda</taxon>
        <taxon>Hexapoda</taxon>
        <taxon>Insecta</taxon>
        <taxon>Pterygota</taxon>
        <taxon>Neoptera</taxon>
        <taxon>Endopterygota</taxon>
        <taxon>Coleoptera</taxon>
        <taxon>Polyphaga</taxon>
        <taxon>Cucujiformia</taxon>
        <taxon>Nitidulidae</taxon>
        <taxon>Meligethinae</taxon>
        <taxon>Brassicogethes</taxon>
    </lineage>
</organism>
<dbReference type="EMBL" id="OV121138">
    <property type="protein sequence ID" value="CAH0561506.1"/>
    <property type="molecule type" value="Genomic_DNA"/>
</dbReference>